<comment type="subcellular location">
    <subcellularLocation>
        <location evidence="2">Cytoplasm</location>
    </subcellularLocation>
    <subcellularLocation>
        <location evidence="1">Nucleus</location>
    </subcellularLocation>
</comment>
<evidence type="ECO:0000256" key="2">
    <source>
        <dbReference type="ARBA" id="ARBA00004496"/>
    </source>
</evidence>
<name>A0A2H1H092_ZYMTR</name>
<feature type="compositionally biased region" description="Gly residues" evidence="6">
    <location>
        <begin position="1063"/>
        <end position="1087"/>
    </location>
</feature>
<dbReference type="PANTHER" id="PTHR15651:SF7">
    <property type="entry name" value="ARMADILLO REPEAT-CONTAINING PROTEIN 8"/>
    <property type="match status" value="1"/>
</dbReference>
<dbReference type="SMART" id="SM00185">
    <property type="entry name" value="ARM"/>
    <property type="match status" value="5"/>
</dbReference>
<organism evidence="7 8">
    <name type="scientific">Zymoseptoria tritici ST99CH_1E4</name>
    <dbReference type="NCBI Taxonomy" id="1276532"/>
    <lineage>
        <taxon>Eukaryota</taxon>
        <taxon>Fungi</taxon>
        <taxon>Dikarya</taxon>
        <taxon>Ascomycota</taxon>
        <taxon>Pezizomycotina</taxon>
        <taxon>Dothideomycetes</taxon>
        <taxon>Dothideomycetidae</taxon>
        <taxon>Mycosphaerellales</taxon>
        <taxon>Mycosphaerellaceae</taxon>
        <taxon>Zymoseptoria</taxon>
    </lineage>
</organism>
<evidence type="ECO:0000313" key="8">
    <source>
        <dbReference type="Proteomes" id="UP000245764"/>
    </source>
</evidence>
<evidence type="ECO:0000256" key="4">
    <source>
        <dbReference type="ARBA" id="ARBA00022737"/>
    </source>
</evidence>
<protein>
    <submittedName>
        <fullName evidence="7">Uncharacterized protein</fullName>
    </submittedName>
</protein>
<dbReference type="GO" id="GO:0034657">
    <property type="term" value="C:GID complex"/>
    <property type="evidence" value="ECO:0007669"/>
    <property type="project" value="TreeGrafter"/>
</dbReference>
<sequence>MTSGPLSAAISSLNDASATTEQKLQAAKKLKSLIVGQDQRKELAVNEGVVQPLANILSAATKATGKRNLDARGARSAQHEQWSIEDDLTLQAALIIGRLAAGGSIFFPPLCAADVPKTLVEALSAGLSPRLVNAILQALKELASSASTTDDSPVDFDFWSTIINVQSLAVLDGTLKQDTSSSDGAQQLRLVTDIISVLPDSRPSPNGIKALVVNCGVLDTLAALMVSHTIKASIVRPNRDFPKLPPAPPEICLPSIIAAISTVITGSNYRAHRFILATPIYELFMHSGLDGSDSRASFDAKHGFQNPDISLLPPLHIPTTRTVSHNPGSGNFPALQTLQSVKYGKNPSDTTPLVSDIDHSNSVCGWLLVLIRSLHGLNRINALRLLALVANAIEQDPAGAAHKSEFQQKTKERQRQLCLLAVPLAVQIVKDVNEGQLPTNLQESRALKEQACAVLALLITCHRDLQAAAVEADAIKQVCPILKKSFDNVTLAKPMWSARSKVDEPTDAPATCRMGKVVFPPEIYHAMRCRQGALKALEAIAAKEDVHRKAIIESGVVSCIIDSLKPFIPNAASNALDNRVPITPKDGNTVAVILAACHAARSMSRSVSVLRTSLIDGGIAKPLMQLLSHPSLEVQVAATDVCCNLVTDFSPMREELSQTGVVRTLCEHARSNSPALRLSSLWALKHLVFASPKDLKFATLEELGTGFLVGIIQGEQREGPSNGGGVSVNLSTPNAAGEQVDILNPSSMDVDEPIVDTPEEPMDEDEDDDEAGNDDGDMIFDEQSRTYYQSSQMRSTLDLPAPAFSSKRYLSSMRELEQDEEYLSRRDEAATQQQALDFIRNFINGEDCAVFSDHIMNTIGSAQVYDLLTAKLAPLPSRSTTTTTRPLHNPTELILSTVHVIIHLANASPRHRQMLIAQKPLLSALLPHFHHPDPRVRVMCVWAINSLTWIEEEGDRREAKQRSNELKAMGFEQAVKSLKDDPVLDFGVRPAEEEDEMAGFEIVSFSELQTPERVERERAEWERMEWERRMMEGRWADRQEREREREREITREAGLRSEWWRMHGGGADPGGSGGGGGASGSGSGSGN</sequence>
<evidence type="ECO:0000256" key="1">
    <source>
        <dbReference type="ARBA" id="ARBA00004123"/>
    </source>
</evidence>
<gene>
    <name evidence="7" type="ORF">ZT1E4_G9953</name>
</gene>
<feature type="region of interest" description="Disordered" evidence="6">
    <location>
        <begin position="748"/>
        <end position="776"/>
    </location>
</feature>
<evidence type="ECO:0000256" key="3">
    <source>
        <dbReference type="ARBA" id="ARBA00022490"/>
    </source>
</evidence>
<dbReference type="InterPro" id="IPR016024">
    <property type="entry name" value="ARM-type_fold"/>
</dbReference>
<feature type="region of interest" description="Disordered" evidence="6">
    <location>
        <begin position="1057"/>
        <end position="1087"/>
    </location>
</feature>
<dbReference type="InterPro" id="IPR038739">
    <property type="entry name" value="ARMC8/Vid28"/>
</dbReference>
<keyword evidence="3" id="KW-0963">Cytoplasm</keyword>
<keyword evidence="5" id="KW-0539">Nucleus</keyword>
<reference evidence="8" key="1">
    <citation type="submission" date="2017-05" db="EMBL/GenBank/DDBJ databases">
        <authorList>
            <person name="Song R."/>
            <person name="Chenine A.L."/>
            <person name="Ruprecht R.M."/>
        </authorList>
    </citation>
    <scope>NUCLEOTIDE SEQUENCE [LARGE SCALE GENOMIC DNA]</scope>
</reference>
<dbReference type="Gene3D" id="1.25.10.10">
    <property type="entry name" value="Leucine-rich Repeat Variant"/>
    <property type="match status" value="3"/>
</dbReference>
<evidence type="ECO:0000313" key="7">
    <source>
        <dbReference type="EMBL" id="SMR59218.1"/>
    </source>
</evidence>
<dbReference type="AlphaFoldDB" id="A0A2H1H092"/>
<dbReference type="EMBL" id="LT854262">
    <property type="protein sequence ID" value="SMR59218.1"/>
    <property type="molecule type" value="Genomic_DNA"/>
</dbReference>
<dbReference type="PANTHER" id="PTHR15651">
    <property type="entry name" value="ARMADILLO REPEAT-CONTAINING PROTEIN 8"/>
    <property type="match status" value="1"/>
</dbReference>
<dbReference type="InterPro" id="IPR000225">
    <property type="entry name" value="Armadillo"/>
</dbReference>
<keyword evidence="4" id="KW-0677">Repeat</keyword>
<feature type="compositionally biased region" description="Acidic residues" evidence="6">
    <location>
        <begin position="749"/>
        <end position="776"/>
    </location>
</feature>
<evidence type="ECO:0000256" key="5">
    <source>
        <dbReference type="ARBA" id="ARBA00023242"/>
    </source>
</evidence>
<dbReference type="GO" id="GO:0005634">
    <property type="term" value="C:nucleus"/>
    <property type="evidence" value="ECO:0007669"/>
    <property type="project" value="UniProtKB-SubCell"/>
</dbReference>
<dbReference type="Proteomes" id="UP000245764">
    <property type="component" value="Chromosome 10"/>
</dbReference>
<dbReference type="InterPro" id="IPR011989">
    <property type="entry name" value="ARM-like"/>
</dbReference>
<dbReference type="GO" id="GO:0043161">
    <property type="term" value="P:proteasome-mediated ubiquitin-dependent protein catabolic process"/>
    <property type="evidence" value="ECO:0007669"/>
    <property type="project" value="TreeGrafter"/>
</dbReference>
<dbReference type="GO" id="GO:0005737">
    <property type="term" value="C:cytoplasm"/>
    <property type="evidence" value="ECO:0007669"/>
    <property type="project" value="UniProtKB-SubCell"/>
</dbReference>
<accession>A0A2H1H092</accession>
<evidence type="ECO:0000256" key="6">
    <source>
        <dbReference type="SAM" id="MobiDB-lite"/>
    </source>
</evidence>
<proteinExistence type="predicted"/>
<dbReference type="SUPFAM" id="SSF48371">
    <property type="entry name" value="ARM repeat"/>
    <property type="match status" value="1"/>
</dbReference>